<evidence type="ECO:0000313" key="8">
    <source>
        <dbReference type="EMBL" id="KAF9892272.1"/>
    </source>
</evidence>
<dbReference type="InterPro" id="IPR001138">
    <property type="entry name" value="Zn2Cys6_DnaBD"/>
</dbReference>
<feature type="compositionally biased region" description="Polar residues" evidence="5">
    <location>
        <begin position="182"/>
        <end position="199"/>
    </location>
</feature>
<dbReference type="PROSITE" id="PS00463">
    <property type="entry name" value="ZN2_CY6_FUNGAL_1"/>
    <property type="match status" value="1"/>
</dbReference>
<evidence type="ECO:0000256" key="2">
    <source>
        <dbReference type="ARBA" id="ARBA00023125"/>
    </source>
</evidence>
<dbReference type="GO" id="GO:0005634">
    <property type="term" value="C:nucleus"/>
    <property type="evidence" value="ECO:0007669"/>
    <property type="project" value="TreeGrafter"/>
</dbReference>
<dbReference type="GO" id="GO:0000981">
    <property type="term" value="F:DNA-binding transcription factor activity, RNA polymerase II-specific"/>
    <property type="evidence" value="ECO:0007669"/>
    <property type="project" value="InterPro"/>
</dbReference>
<dbReference type="Proteomes" id="UP001194746">
    <property type="component" value="Unassembled WGS sequence"/>
</dbReference>
<reference evidence="8" key="2">
    <citation type="submission" date="2020-02" db="EMBL/GenBank/DDBJ databases">
        <authorList>
            <person name="Gilchrist C.L.M."/>
            <person name="Chooi Y.-H."/>
        </authorList>
    </citation>
    <scope>NUCLEOTIDE SEQUENCE</scope>
    <source>
        <strain evidence="8">MST-FP2251</strain>
    </source>
</reference>
<dbReference type="CDD" id="cd00067">
    <property type="entry name" value="GAL4"/>
    <property type="match status" value="1"/>
</dbReference>
<sequence>MNSSDAVHGERESKRQRTAIACDSCRARKSRCDGMRPACGMCLDMEFHCQYTKRGGRNRPAVAVESTENEQESVSTIQKRLDAMEKLLQAVLSREASGMTTCLPQSSDVTELLHPDTSSSVIIDDHRTPLQDAIIDDDTVDGMGMVTFAEEAASIIQAISLNPEKSNMAEQSLVSMGINRVSRPSSPHVTRSTGRDSWSQEPYVLPPRAKIIELVDAFFTRPVRRSWLCLLNAIMAFSAALGAGKNDTPAQTCTDEADVFLQRALQLLPDLAKNVATLETQALEETPHGLSMQGMGERPARNPAVIYIESIKLYKLIGEIIDGIYQNNIASDAQVSNSDLLKRVISIEQKLHKWKLNLPPNLRVMSQEEIMQSLPDSSPSLGLSIVVTMRYHIARILLHRPVILRFLASKNGTSDESESPEFLQYFGKPSLELGVSSASEMIDIIMLLSSHQEHILTTWWFCIYYIFSASLLIFGALILERKWNTSLLQEGHFDLPGTLQKALVAMRNIGDGTRMAARCIKYLGRLVEMIPASDSDATADLHLPRHEDLAQLNHLLHTPDSFEFSDADLDAGLNLFTCGWDAIIP</sequence>
<dbReference type="Pfam" id="PF00172">
    <property type="entry name" value="Zn_clus"/>
    <property type="match status" value="1"/>
</dbReference>
<dbReference type="GO" id="GO:0008270">
    <property type="term" value="F:zinc ion binding"/>
    <property type="evidence" value="ECO:0007669"/>
    <property type="project" value="InterPro"/>
</dbReference>
<dbReference type="Gene3D" id="4.10.240.10">
    <property type="entry name" value="Zn(2)-C6 fungal-type DNA-binding domain"/>
    <property type="match status" value="1"/>
</dbReference>
<name>A0AAD4GWU6_ASPNN</name>
<evidence type="ECO:0000256" key="4">
    <source>
        <dbReference type="ARBA" id="ARBA00023242"/>
    </source>
</evidence>
<evidence type="ECO:0000256" key="3">
    <source>
        <dbReference type="ARBA" id="ARBA00023163"/>
    </source>
</evidence>
<evidence type="ECO:0000256" key="6">
    <source>
        <dbReference type="SAM" id="Phobius"/>
    </source>
</evidence>
<organism evidence="8 9">
    <name type="scientific">Aspergillus nanangensis</name>
    <dbReference type="NCBI Taxonomy" id="2582783"/>
    <lineage>
        <taxon>Eukaryota</taxon>
        <taxon>Fungi</taxon>
        <taxon>Dikarya</taxon>
        <taxon>Ascomycota</taxon>
        <taxon>Pezizomycotina</taxon>
        <taxon>Eurotiomycetes</taxon>
        <taxon>Eurotiomycetidae</taxon>
        <taxon>Eurotiales</taxon>
        <taxon>Aspergillaceae</taxon>
        <taxon>Aspergillus</taxon>
        <taxon>Aspergillus subgen. Circumdati</taxon>
    </lineage>
</organism>
<keyword evidence="6" id="KW-1133">Transmembrane helix</keyword>
<keyword evidence="2" id="KW-0238">DNA-binding</keyword>
<dbReference type="SUPFAM" id="SSF57701">
    <property type="entry name" value="Zn2/Cys6 DNA-binding domain"/>
    <property type="match status" value="1"/>
</dbReference>
<feature type="domain" description="Zn(2)-C6 fungal-type" evidence="7">
    <location>
        <begin position="21"/>
        <end position="51"/>
    </location>
</feature>
<feature type="transmembrane region" description="Helical" evidence="6">
    <location>
        <begin position="458"/>
        <end position="479"/>
    </location>
</feature>
<dbReference type="SMART" id="SM00066">
    <property type="entry name" value="GAL4"/>
    <property type="match status" value="1"/>
</dbReference>
<evidence type="ECO:0000313" key="9">
    <source>
        <dbReference type="Proteomes" id="UP001194746"/>
    </source>
</evidence>
<comment type="caution">
    <text evidence="8">The sequence shown here is derived from an EMBL/GenBank/DDBJ whole genome shotgun (WGS) entry which is preliminary data.</text>
</comment>
<keyword evidence="6" id="KW-0812">Transmembrane</keyword>
<dbReference type="AlphaFoldDB" id="A0AAD4GWU6"/>
<keyword evidence="6" id="KW-0472">Membrane</keyword>
<keyword evidence="1" id="KW-0805">Transcription regulation</keyword>
<evidence type="ECO:0000259" key="7">
    <source>
        <dbReference type="PROSITE" id="PS50048"/>
    </source>
</evidence>
<keyword evidence="4" id="KW-0539">Nucleus</keyword>
<accession>A0AAD4GWU6</accession>
<gene>
    <name evidence="8" type="ORF">FE257_002049</name>
</gene>
<dbReference type="GO" id="GO:0000978">
    <property type="term" value="F:RNA polymerase II cis-regulatory region sequence-specific DNA binding"/>
    <property type="evidence" value="ECO:0007669"/>
    <property type="project" value="TreeGrafter"/>
</dbReference>
<dbReference type="PANTHER" id="PTHR47424">
    <property type="entry name" value="REGULATORY PROTEIN GAL4"/>
    <property type="match status" value="1"/>
</dbReference>
<evidence type="ECO:0000256" key="5">
    <source>
        <dbReference type="SAM" id="MobiDB-lite"/>
    </source>
</evidence>
<keyword evidence="3" id="KW-0804">Transcription</keyword>
<feature type="region of interest" description="Disordered" evidence="5">
    <location>
        <begin position="180"/>
        <end position="199"/>
    </location>
</feature>
<keyword evidence="9" id="KW-1185">Reference proteome</keyword>
<protein>
    <recommendedName>
        <fullName evidence="7">Zn(2)-C6 fungal-type domain-containing protein</fullName>
    </recommendedName>
</protein>
<evidence type="ECO:0000256" key="1">
    <source>
        <dbReference type="ARBA" id="ARBA00023015"/>
    </source>
</evidence>
<proteinExistence type="predicted"/>
<reference evidence="8" key="1">
    <citation type="journal article" date="2019" name="Beilstein J. Org. Chem.">
        <title>Nanangenines: drimane sesquiterpenoids as the dominant metabolite cohort of a novel Australian fungus, Aspergillus nanangensis.</title>
        <authorList>
            <person name="Lacey H.J."/>
            <person name="Gilchrist C.L.M."/>
            <person name="Crombie A."/>
            <person name="Kalaitzis J.A."/>
            <person name="Vuong D."/>
            <person name="Rutledge P.J."/>
            <person name="Turner P."/>
            <person name="Pitt J.I."/>
            <person name="Lacey E."/>
            <person name="Chooi Y.H."/>
            <person name="Piggott A.M."/>
        </authorList>
    </citation>
    <scope>NUCLEOTIDE SEQUENCE</scope>
    <source>
        <strain evidence="8">MST-FP2251</strain>
    </source>
</reference>
<dbReference type="InterPro" id="IPR051127">
    <property type="entry name" value="Fungal_SecMet_Regulators"/>
</dbReference>
<dbReference type="InterPro" id="IPR036864">
    <property type="entry name" value="Zn2-C6_fun-type_DNA-bd_sf"/>
</dbReference>
<dbReference type="PROSITE" id="PS50048">
    <property type="entry name" value="ZN2_CY6_FUNGAL_2"/>
    <property type="match status" value="1"/>
</dbReference>
<dbReference type="PANTHER" id="PTHR47424:SF3">
    <property type="entry name" value="REGULATORY PROTEIN GAL4"/>
    <property type="match status" value="1"/>
</dbReference>
<dbReference type="CDD" id="cd12148">
    <property type="entry name" value="fungal_TF_MHR"/>
    <property type="match status" value="1"/>
</dbReference>
<dbReference type="EMBL" id="VCAU01000013">
    <property type="protein sequence ID" value="KAF9892272.1"/>
    <property type="molecule type" value="Genomic_DNA"/>
</dbReference>
<dbReference type="GO" id="GO:0000435">
    <property type="term" value="P:positive regulation of transcription from RNA polymerase II promoter by galactose"/>
    <property type="evidence" value="ECO:0007669"/>
    <property type="project" value="TreeGrafter"/>
</dbReference>